<dbReference type="Gene3D" id="3.30.1360.30">
    <property type="entry name" value="GAD-like domain"/>
    <property type="match status" value="1"/>
</dbReference>
<dbReference type="Proteomes" id="UP000230423">
    <property type="component" value="Unassembled WGS sequence"/>
</dbReference>
<comment type="similarity">
    <text evidence="1">Belongs to the 1-acyl-sn-glycerol-3-phosphate acyltransferase family.</text>
</comment>
<proteinExistence type="inferred from homology"/>
<dbReference type="GO" id="GO:0006412">
    <property type="term" value="P:translation"/>
    <property type="evidence" value="ECO:0007669"/>
    <property type="project" value="UniProtKB-KW"/>
</dbReference>
<evidence type="ECO:0000256" key="7">
    <source>
        <dbReference type="ARBA" id="ARBA00023315"/>
    </source>
</evidence>
<keyword evidence="2" id="KW-0436">Ligase</keyword>
<evidence type="ECO:0000256" key="2">
    <source>
        <dbReference type="ARBA" id="ARBA00022598"/>
    </source>
</evidence>
<keyword evidence="4" id="KW-0547">Nucleotide-binding</keyword>
<evidence type="ECO:0000256" key="1">
    <source>
        <dbReference type="ARBA" id="ARBA00008655"/>
    </source>
</evidence>
<feature type="transmembrane region" description="Helical" evidence="8">
    <location>
        <begin position="256"/>
        <end position="277"/>
    </location>
</feature>
<keyword evidence="11" id="KW-1185">Reference proteome</keyword>
<dbReference type="GO" id="GO:0036149">
    <property type="term" value="P:phosphatidylinositol acyl-chain remodeling"/>
    <property type="evidence" value="ECO:0007669"/>
    <property type="project" value="TreeGrafter"/>
</dbReference>
<keyword evidence="8" id="KW-0472">Membrane</keyword>
<dbReference type="PANTHER" id="PTHR10983:SF16">
    <property type="entry name" value="LYSOCARDIOLIPIN ACYLTRANSFERASE 1"/>
    <property type="match status" value="1"/>
</dbReference>
<dbReference type="GO" id="GO:0005783">
    <property type="term" value="C:endoplasmic reticulum"/>
    <property type="evidence" value="ECO:0007669"/>
    <property type="project" value="TreeGrafter"/>
</dbReference>
<dbReference type="CDD" id="cd07990">
    <property type="entry name" value="LPLAT_LCLAT1-like"/>
    <property type="match status" value="1"/>
</dbReference>
<dbReference type="Pfam" id="PF16076">
    <property type="entry name" value="Acyltransf_C"/>
    <property type="match status" value="1"/>
</dbReference>
<organism evidence="10 11">
    <name type="scientific">Teladorsagia circumcincta</name>
    <name type="common">Brown stomach worm</name>
    <name type="synonym">Ostertagia circumcincta</name>
    <dbReference type="NCBI Taxonomy" id="45464"/>
    <lineage>
        <taxon>Eukaryota</taxon>
        <taxon>Metazoa</taxon>
        <taxon>Ecdysozoa</taxon>
        <taxon>Nematoda</taxon>
        <taxon>Chromadorea</taxon>
        <taxon>Rhabditida</taxon>
        <taxon>Rhabditina</taxon>
        <taxon>Rhabditomorpha</taxon>
        <taxon>Strongyloidea</taxon>
        <taxon>Trichostrongylidae</taxon>
        <taxon>Teladorsagia</taxon>
    </lineage>
</organism>
<evidence type="ECO:0000256" key="6">
    <source>
        <dbReference type="ARBA" id="ARBA00022917"/>
    </source>
</evidence>
<dbReference type="PANTHER" id="PTHR10983">
    <property type="entry name" value="1-ACYLGLYCEROL-3-PHOSPHATE ACYLTRANSFERASE-RELATED"/>
    <property type="match status" value="1"/>
</dbReference>
<dbReference type="InterPro" id="IPR004115">
    <property type="entry name" value="GAD-like_sf"/>
</dbReference>
<keyword evidence="7" id="KW-0012">Acyltransferase</keyword>
<dbReference type="InterPro" id="IPR032098">
    <property type="entry name" value="Acyltransf_C"/>
</dbReference>
<sequence length="316" mass="36774">SIRDENAKNGWVARLIVCKGLAKNVKAAVKKEFKRILDMNEKSRPFAMFDRRKELWFKTIPNAVFVEHYGVENDDCVVFSWGDEEGVQWTLGQLRNLMADVAGLRKQRKLLLFPEGTDRGVRAAAQSNVYAKQNGLPRYDYVLHPRTTGFNYLLNVMRSENYISCVYDITVAYEDVIIDSEMSLLKGIFPKNIHFNVKKYDIKEIPSDPEESGIWLKELWREKEEALKKFYESEPHKRRLDPSGVGYMFPVRTEGIGYYVAFTFWILMTAALMTYIFGAKVHIRGDKIDHSKPALIIMNHRTRIDSKRLLYQEGDR</sequence>
<keyword evidence="8" id="KW-0812">Transmembrane</keyword>
<keyword evidence="8" id="KW-1133">Transmembrane helix</keyword>
<evidence type="ECO:0000313" key="11">
    <source>
        <dbReference type="Proteomes" id="UP000230423"/>
    </source>
</evidence>
<gene>
    <name evidence="10" type="ORF">TELCIR_15143</name>
</gene>
<evidence type="ECO:0000256" key="8">
    <source>
        <dbReference type="SAM" id="Phobius"/>
    </source>
</evidence>
<dbReference type="AlphaFoldDB" id="A0A2G9TZ71"/>
<dbReference type="OrthoDB" id="186786at2759"/>
<dbReference type="GO" id="GO:0016746">
    <property type="term" value="F:acyltransferase activity"/>
    <property type="evidence" value="ECO:0007669"/>
    <property type="project" value="UniProtKB-KW"/>
</dbReference>
<evidence type="ECO:0000313" key="10">
    <source>
        <dbReference type="EMBL" id="PIO63264.1"/>
    </source>
</evidence>
<dbReference type="GO" id="GO:0005524">
    <property type="term" value="F:ATP binding"/>
    <property type="evidence" value="ECO:0007669"/>
    <property type="project" value="UniProtKB-KW"/>
</dbReference>
<evidence type="ECO:0000256" key="3">
    <source>
        <dbReference type="ARBA" id="ARBA00022679"/>
    </source>
</evidence>
<protein>
    <recommendedName>
        <fullName evidence="9">Acyltransferase C-terminal domain-containing protein</fullName>
    </recommendedName>
</protein>
<reference evidence="10 11" key="1">
    <citation type="submission" date="2015-09" db="EMBL/GenBank/DDBJ databases">
        <title>Draft genome of the parasitic nematode Teladorsagia circumcincta isolate WARC Sus (inbred).</title>
        <authorList>
            <person name="Mitreva M."/>
        </authorList>
    </citation>
    <scope>NUCLEOTIDE SEQUENCE [LARGE SCALE GENOMIC DNA]</scope>
    <source>
        <strain evidence="10 11">S</strain>
    </source>
</reference>
<evidence type="ECO:0000259" key="9">
    <source>
        <dbReference type="Pfam" id="PF16076"/>
    </source>
</evidence>
<keyword evidence="6" id="KW-0648">Protein biosynthesis</keyword>
<feature type="domain" description="Acyltransferase C-terminal" evidence="9">
    <location>
        <begin position="183"/>
        <end position="233"/>
    </location>
</feature>
<name>A0A2G9TZ71_TELCI</name>
<keyword evidence="5" id="KW-0067">ATP-binding</keyword>
<accession>A0A2G9TZ71</accession>
<feature type="non-terminal residue" evidence="10">
    <location>
        <position position="1"/>
    </location>
</feature>
<evidence type="ECO:0000256" key="4">
    <source>
        <dbReference type="ARBA" id="ARBA00022741"/>
    </source>
</evidence>
<dbReference type="EMBL" id="KZ351099">
    <property type="protein sequence ID" value="PIO63264.1"/>
    <property type="molecule type" value="Genomic_DNA"/>
</dbReference>
<keyword evidence="3" id="KW-0808">Transferase</keyword>
<evidence type="ECO:0000256" key="5">
    <source>
        <dbReference type="ARBA" id="ARBA00022840"/>
    </source>
</evidence>
<dbReference type="GO" id="GO:0004812">
    <property type="term" value="F:aminoacyl-tRNA ligase activity"/>
    <property type="evidence" value="ECO:0007669"/>
    <property type="project" value="InterPro"/>
</dbReference>